<protein>
    <submittedName>
        <fullName evidence="2">Alpha/beta hydrolase</fullName>
    </submittedName>
</protein>
<dbReference type="GO" id="GO:0016787">
    <property type="term" value="F:hydrolase activity"/>
    <property type="evidence" value="ECO:0007669"/>
    <property type="project" value="UniProtKB-KW"/>
</dbReference>
<dbReference type="Pfam" id="PF12697">
    <property type="entry name" value="Abhydrolase_6"/>
    <property type="match status" value="1"/>
</dbReference>
<gene>
    <name evidence="2" type="ORF">NBZ79_11620</name>
</gene>
<dbReference type="InterPro" id="IPR050228">
    <property type="entry name" value="Carboxylesterase_BioH"/>
</dbReference>
<evidence type="ECO:0000313" key="3">
    <source>
        <dbReference type="Proteomes" id="UP001056291"/>
    </source>
</evidence>
<proteinExistence type="predicted"/>
<sequence>MPFAEHFYQSTDGLNLYYREYGTIEDHPPLLCLSGLTRNSADFHDFAERYCGNRKVYTLDYRGRGKSDYDANFENYNPQVYAGDIYNFLTSKNIQKAVFVGTSLGGLLTMGMAGFAKHLIAGAILNDVGPEIDTSGGNRILEYVGKDIRYDSIEVASKAQRVQYLNAYPDLSDAEWISQSKKTFVFDKAAGNFRFNYDMNLGPALAKQFDNADPVDLWPFFAELKGIPTLAIRGARSDVLSQEVFRKMQIENPEMQAITLENRGHVPLLDEPPLLKEMDQFIAGIR</sequence>
<dbReference type="SUPFAM" id="SSF53474">
    <property type="entry name" value="alpha/beta-Hydrolases"/>
    <property type="match status" value="1"/>
</dbReference>
<evidence type="ECO:0000259" key="1">
    <source>
        <dbReference type="Pfam" id="PF12697"/>
    </source>
</evidence>
<dbReference type="InterPro" id="IPR000073">
    <property type="entry name" value="AB_hydrolase_1"/>
</dbReference>
<dbReference type="Gene3D" id="3.40.50.1820">
    <property type="entry name" value="alpha/beta hydrolase"/>
    <property type="match status" value="1"/>
</dbReference>
<keyword evidence="3" id="KW-1185">Reference proteome</keyword>
<name>A0ABY4VY25_9PROT</name>
<accession>A0ABY4VY25</accession>
<evidence type="ECO:0000313" key="2">
    <source>
        <dbReference type="EMBL" id="USG59825.1"/>
    </source>
</evidence>
<reference evidence="2" key="1">
    <citation type="submission" date="2022-06" db="EMBL/GenBank/DDBJ databases">
        <title>Sneathiella actinostolidae sp. nov., isolated from a sea anemonein the Western Pacific Ocean.</title>
        <authorList>
            <person name="Wei M.J."/>
        </authorList>
    </citation>
    <scope>NUCLEOTIDE SEQUENCE</scope>
    <source>
        <strain evidence="2">PHK-P5</strain>
    </source>
</reference>
<feature type="domain" description="AB hydrolase-1" evidence="1">
    <location>
        <begin position="30"/>
        <end position="272"/>
    </location>
</feature>
<dbReference type="RefSeq" id="WP_251932595.1">
    <property type="nucleotide sequence ID" value="NZ_CP098747.1"/>
</dbReference>
<dbReference type="PANTHER" id="PTHR43194:SF2">
    <property type="entry name" value="PEROXISOMAL MEMBRANE PROTEIN LPX1"/>
    <property type="match status" value="1"/>
</dbReference>
<dbReference type="Proteomes" id="UP001056291">
    <property type="component" value="Chromosome"/>
</dbReference>
<dbReference type="InterPro" id="IPR029058">
    <property type="entry name" value="AB_hydrolase_fold"/>
</dbReference>
<keyword evidence="2" id="KW-0378">Hydrolase</keyword>
<dbReference type="PANTHER" id="PTHR43194">
    <property type="entry name" value="HYDROLASE ALPHA/BETA FOLD FAMILY"/>
    <property type="match status" value="1"/>
</dbReference>
<dbReference type="EMBL" id="CP098747">
    <property type="protein sequence ID" value="USG59825.1"/>
    <property type="molecule type" value="Genomic_DNA"/>
</dbReference>
<organism evidence="2 3">
    <name type="scientific">Sneathiella marina</name>
    <dbReference type="NCBI Taxonomy" id="2950108"/>
    <lineage>
        <taxon>Bacteria</taxon>
        <taxon>Pseudomonadati</taxon>
        <taxon>Pseudomonadota</taxon>
        <taxon>Alphaproteobacteria</taxon>
        <taxon>Sneathiellales</taxon>
        <taxon>Sneathiellaceae</taxon>
        <taxon>Sneathiella</taxon>
    </lineage>
</organism>